<organism evidence="8 9">
    <name type="scientific">Enterococcus alcedinis</name>
    <dbReference type="NCBI Taxonomy" id="1274384"/>
    <lineage>
        <taxon>Bacteria</taxon>
        <taxon>Bacillati</taxon>
        <taxon>Bacillota</taxon>
        <taxon>Bacilli</taxon>
        <taxon>Lactobacillales</taxon>
        <taxon>Enterococcaceae</taxon>
        <taxon>Enterococcus</taxon>
    </lineage>
</organism>
<protein>
    <submittedName>
        <fullName evidence="8">Chromate transporter</fullName>
    </submittedName>
</protein>
<dbReference type="GO" id="GO:0015109">
    <property type="term" value="F:chromate transmembrane transporter activity"/>
    <property type="evidence" value="ECO:0007669"/>
    <property type="project" value="InterPro"/>
</dbReference>
<feature type="transmembrane region" description="Helical" evidence="7">
    <location>
        <begin position="70"/>
        <end position="97"/>
    </location>
</feature>
<dbReference type="RefSeq" id="WP_188367387.1">
    <property type="nucleotide sequence ID" value="NZ_BMDT01000004.1"/>
</dbReference>
<evidence type="ECO:0000256" key="6">
    <source>
        <dbReference type="ARBA" id="ARBA00023136"/>
    </source>
</evidence>
<comment type="caution">
    <text evidence="8">The sequence shown here is derived from an EMBL/GenBank/DDBJ whole genome shotgun (WGS) entry which is preliminary data.</text>
</comment>
<evidence type="ECO:0000313" key="8">
    <source>
        <dbReference type="EMBL" id="GGI65551.1"/>
    </source>
</evidence>
<evidence type="ECO:0000256" key="2">
    <source>
        <dbReference type="ARBA" id="ARBA00005262"/>
    </source>
</evidence>
<dbReference type="EMBL" id="BMDT01000004">
    <property type="protein sequence ID" value="GGI65551.1"/>
    <property type="molecule type" value="Genomic_DNA"/>
</dbReference>
<reference evidence="8" key="2">
    <citation type="submission" date="2020-09" db="EMBL/GenBank/DDBJ databases">
        <authorList>
            <person name="Sun Q."/>
            <person name="Sedlacek I."/>
        </authorList>
    </citation>
    <scope>NUCLEOTIDE SEQUENCE</scope>
    <source>
        <strain evidence="8">CCM 8433</strain>
    </source>
</reference>
<reference evidence="8" key="1">
    <citation type="journal article" date="2014" name="Int. J. Syst. Evol. Microbiol.">
        <title>Complete genome sequence of Corynebacterium casei LMG S-19264T (=DSM 44701T), isolated from a smear-ripened cheese.</title>
        <authorList>
            <consortium name="US DOE Joint Genome Institute (JGI-PGF)"/>
            <person name="Walter F."/>
            <person name="Albersmeier A."/>
            <person name="Kalinowski J."/>
            <person name="Ruckert C."/>
        </authorList>
    </citation>
    <scope>NUCLEOTIDE SEQUENCE</scope>
    <source>
        <strain evidence="8">CCM 8433</strain>
    </source>
</reference>
<dbReference type="GO" id="GO:0005886">
    <property type="term" value="C:plasma membrane"/>
    <property type="evidence" value="ECO:0007669"/>
    <property type="project" value="UniProtKB-SubCell"/>
</dbReference>
<dbReference type="Proteomes" id="UP000622610">
    <property type="component" value="Unassembled WGS sequence"/>
</dbReference>
<dbReference type="Pfam" id="PF02417">
    <property type="entry name" value="Chromate_transp"/>
    <property type="match status" value="1"/>
</dbReference>
<evidence type="ECO:0000313" key="9">
    <source>
        <dbReference type="Proteomes" id="UP000622610"/>
    </source>
</evidence>
<sequence>MTYLLLAFYFFQIGLFSIGGGYATISLIQQILVVENQWLTTKAFTDIITISQMTPGPLAVNSSTFVGLQVAGLLGAFIATVSTVISGCIISVLLYHFFKKNQDSTRMKYLFTGLEAVAIGLIASASISILSIAFFGNMTLELKTSTINWLAFPVFIGVLFALRKWRINPIWILITTGILGFFLYT</sequence>
<evidence type="ECO:0000256" key="7">
    <source>
        <dbReference type="SAM" id="Phobius"/>
    </source>
</evidence>
<keyword evidence="3" id="KW-1003">Cell membrane</keyword>
<comment type="subcellular location">
    <subcellularLocation>
        <location evidence="1">Cell membrane</location>
        <topology evidence="1">Multi-pass membrane protein</topology>
    </subcellularLocation>
</comment>
<comment type="similarity">
    <text evidence="2">Belongs to the chromate ion transporter (CHR) (TC 2.A.51) family.</text>
</comment>
<feature type="transmembrane region" description="Helical" evidence="7">
    <location>
        <begin position="167"/>
        <end position="184"/>
    </location>
</feature>
<evidence type="ECO:0000256" key="5">
    <source>
        <dbReference type="ARBA" id="ARBA00022989"/>
    </source>
</evidence>
<evidence type="ECO:0000256" key="3">
    <source>
        <dbReference type="ARBA" id="ARBA00022475"/>
    </source>
</evidence>
<dbReference type="AlphaFoldDB" id="A0A917JEZ2"/>
<proteinExistence type="inferred from homology"/>
<keyword evidence="9" id="KW-1185">Reference proteome</keyword>
<keyword evidence="4 7" id="KW-0812">Transmembrane</keyword>
<dbReference type="PANTHER" id="PTHR43663">
    <property type="entry name" value="CHROMATE TRANSPORT PROTEIN-RELATED"/>
    <property type="match status" value="1"/>
</dbReference>
<dbReference type="PANTHER" id="PTHR43663:SF1">
    <property type="entry name" value="CHROMATE TRANSPORTER"/>
    <property type="match status" value="1"/>
</dbReference>
<feature type="transmembrane region" description="Helical" evidence="7">
    <location>
        <begin position="109"/>
        <end position="134"/>
    </location>
</feature>
<dbReference type="InterPro" id="IPR003370">
    <property type="entry name" value="Chromate_transpt"/>
</dbReference>
<keyword evidence="5 7" id="KW-1133">Transmembrane helix</keyword>
<accession>A0A917JEZ2</accession>
<gene>
    <name evidence="8" type="ORF">GCM10011482_12050</name>
</gene>
<name>A0A917JEZ2_9ENTE</name>
<evidence type="ECO:0000256" key="4">
    <source>
        <dbReference type="ARBA" id="ARBA00022692"/>
    </source>
</evidence>
<feature type="transmembrane region" description="Helical" evidence="7">
    <location>
        <begin position="146"/>
        <end position="162"/>
    </location>
</feature>
<keyword evidence="6 7" id="KW-0472">Membrane</keyword>
<evidence type="ECO:0000256" key="1">
    <source>
        <dbReference type="ARBA" id="ARBA00004651"/>
    </source>
</evidence>
<dbReference type="InterPro" id="IPR052518">
    <property type="entry name" value="CHR_Transporter"/>
</dbReference>